<comment type="caution">
    <text evidence="1">The sequence shown here is derived from an EMBL/GenBank/DDBJ whole genome shotgun (WGS) entry which is preliminary data.</text>
</comment>
<reference evidence="1" key="1">
    <citation type="submission" date="2021-02" db="EMBL/GenBank/DDBJ databases">
        <authorList>
            <person name="Nowell W R."/>
        </authorList>
    </citation>
    <scope>NUCLEOTIDE SEQUENCE</scope>
</reference>
<accession>A0A818RZ74</accession>
<organism evidence="1 2">
    <name type="scientific">Rotaria socialis</name>
    <dbReference type="NCBI Taxonomy" id="392032"/>
    <lineage>
        <taxon>Eukaryota</taxon>
        <taxon>Metazoa</taxon>
        <taxon>Spiralia</taxon>
        <taxon>Gnathifera</taxon>
        <taxon>Rotifera</taxon>
        <taxon>Eurotatoria</taxon>
        <taxon>Bdelloidea</taxon>
        <taxon>Philodinida</taxon>
        <taxon>Philodinidae</taxon>
        <taxon>Rotaria</taxon>
    </lineage>
</organism>
<name>A0A818RZ74_9BILA</name>
<proteinExistence type="predicted"/>
<dbReference type="Proteomes" id="UP000663872">
    <property type="component" value="Unassembled WGS sequence"/>
</dbReference>
<dbReference type="AlphaFoldDB" id="A0A818RZ74"/>
<dbReference type="EMBL" id="CAJNYT010004405">
    <property type="protein sequence ID" value="CAF3660992.1"/>
    <property type="molecule type" value="Genomic_DNA"/>
</dbReference>
<sequence>MGFMYEHYDPWVIQWLIYNYQMKDMYSFKLKNTIHIYFYIPSMVVQFEQKKLENEVVDMLLSDQHIILAVNYLPLPQPANKKESTNSVVARIVIKFEMKTMQSIRLRT</sequence>
<gene>
    <name evidence="1" type="ORF">GRG538_LOCUS25747</name>
</gene>
<evidence type="ECO:0000313" key="1">
    <source>
        <dbReference type="EMBL" id="CAF3660992.1"/>
    </source>
</evidence>
<protein>
    <submittedName>
        <fullName evidence="1">Uncharacterized protein</fullName>
    </submittedName>
</protein>
<evidence type="ECO:0000313" key="2">
    <source>
        <dbReference type="Proteomes" id="UP000663872"/>
    </source>
</evidence>